<dbReference type="OrthoDB" id="2120038at2759"/>
<dbReference type="PANTHER" id="PTHR42100">
    <property type="entry name" value="OXIDOREDUCTASE 178 KDA SUBUNIT, PUTATIVE (AFU_ORTHOLOGUE AFUA_8G04320)-RELATED"/>
    <property type="match status" value="1"/>
</dbReference>
<evidence type="ECO:0000256" key="1">
    <source>
        <dbReference type="SAM" id="MobiDB-lite"/>
    </source>
</evidence>
<feature type="region of interest" description="Disordered" evidence="1">
    <location>
        <begin position="157"/>
        <end position="184"/>
    </location>
</feature>
<proteinExistence type="predicted"/>
<reference evidence="2" key="1">
    <citation type="journal article" date="2020" name="Stud. Mycol.">
        <title>101 Dothideomycetes genomes: a test case for predicting lifestyles and emergence of pathogens.</title>
        <authorList>
            <person name="Haridas S."/>
            <person name="Albert R."/>
            <person name="Binder M."/>
            <person name="Bloem J."/>
            <person name="Labutti K."/>
            <person name="Salamov A."/>
            <person name="Andreopoulos B."/>
            <person name="Baker S."/>
            <person name="Barry K."/>
            <person name="Bills G."/>
            <person name="Bluhm B."/>
            <person name="Cannon C."/>
            <person name="Castanera R."/>
            <person name="Culley D."/>
            <person name="Daum C."/>
            <person name="Ezra D."/>
            <person name="Gonzalez J."/>
            <person name="Henrissat B."/>
            <person name="Kuo A."/>
            <person name="Liang C."/>
            <person name="Lipzen A."/>
            <person name="Lutzoni F."/>
            <person name="Magnuson J."/>
            <person name="Mondo S."/>
            <person name="Nolan M."/>
            <person name="Ohm R."/>
            <person name="Pangilinan J."/>
            <person name="Park H.-J."/>
            <person name="Ramirez L."/>
            <person name="Alfaro M."/>
            <person name="Sun H."/>
            <person name="Tritt A."/>
            <person name="Yoshinaga Y."/>
            <person name="Zwiers L.-H."/>
            <person name="Turgeon B."/>
            <person name="Goodwin S."/>
            <person name="Spatafora J."/>
            <person name="Crous P."/>
            <person name="Grigoriev I."/>
        </authorList>
    </citation>
    <scope>NUCLEOTIDE SEQUENCE</scope>
    <source>
        <strain evidence="2">CBS 121739</strain>
    </source>
</reference>
<dbReference type="GeneID" id="54485781"/>
<protein>
    <recommendedName>
        <fullName evidence="4">NADH-ubiquinone oxidoreductase 17.8 kDa subunit</fullName>
    </recommendedName>
</protein>
<evidence type="ECO:0000313" key="3">
    <source>
        <dbReference type="Proteomes" id="UP000799437"/>
    </source>
</evidence>
<name>A0A6A6VWQ3_9PEZI</name>
<evidence type="ECO:0008006" key="4">
    <source>
        <dbReference type="Google" id="ProtNLM"/>
    </source>
</evidence>
<sequence>MQALRRTSFATARAARLQLSRQCRRYAHDSHHHEEVSESFGLKFYIGLATVPGLYFLYTFSQSGADGSDPALTRMIDSWTTKREEWARINTLHTNLVEQAAADRHLFLGQKPNTNIDLKTPEMIHAHSECNIPAGGILDISKTVAKYTKENYEAQEKKLQQLRDGTLAAEQPISTKPRSTSNNP</sequence>
<accession>A0A6A6VWQ3</accession>
<gene>
    <name evidence="2" type="ORF">EJ05DRAFT_479693</name>
</gene>
<dbReference type="GO" id="GO:0005739">
    <property type="term" value="C:mitochondrion"/>
    <property type="evidence" value="ECO:0007669"/>
    <property type="project" value="InterPro"/>
</dbReference>
<dbReference type="AlphaFoldDB" id="A0A6A6VWQ3"/>
<organism evidence="2 3">
    <name type="scientific">Pseudovirgaria hyperparasitica</name>
    <dbReference type="NCBI Taxonomy" id="470096"/>
    <lineage>
        <taxon>Eukaryota</taxon>
        <taxon>Fungi</taxon>
        <taxon>Dikarya</taxon>
        <taxon>Ascomycota</taxon>
        <taxon>Pezizomycotina</taxon>
        <taxon>Dothideomycetes</taxon>
        <taxon>Dothideomycetes incertae sedis</taxon>
        <taxon>Acrospermales</taxon>
        <taxon>Acrospermaceae</taxon>
        <taxon>Pseudovirgaria</taxon>
    </lineage>
</organism>
<dbReference type="Proteomes" id="UP000799437">
    <property type="component" value="Unassembled WGS sequence"/>
</dbReference>
<dbReference type="EMBL" id="ML996581">
    <property type="protein sequence ID" value="KAF2754144.1"/>
    <property type="molecule type" value="Genomic_DNA"/>
</dbReference>
<feature type="compositionally biased region" description="Polar residues" evidence="1">
    <location>
        <begin position="172"/>
        <end position="184"/>
    </location>
</feature>
<dbReference type="InterPro" id="IPR034444">
    <property type="entry name" value="Nuo17.8"/>
</dbReference>
<evidence type="ECO:0000313" key="2">
    <source>
        <dbReference type="EMBL" id="KAF2754144.1"/>
    </source>
</evidence>
<dbReference type="PANTHER" id="PTHR42100:SF1">
    <property type="entry name" value="OXIDOREDUCTASE 178 KDA SUBUNIT, PUTATIVE (AFU_ORTHOLOGUE AFUA_8G04320)-RELATED"/>
    <property type="match status" value="1"/>
</dbReference>
<keyword evidence="3" id="KW-1185">Reference proteome</keyword>
<dbReference type="RefSeq" id="XP_033596595.1">
    <property type="nucleotide sequence ID" value="XM_033744727.1"/>
</dbReference>